<sequence length="40" mass="4288">GGGPFQAKKEKALGAEAIAPIAKAFKRPGWEMANEKRGFE</sequence>
<proteinExistence type="predicted"/>
<evidence type="ECO:0000313" key="2">
    <source>
        <dbReference type="Proteomes" id="UP000789396"/>
    </source>
</evidence>
<accession>A0A9N9K8C8</accession>
<organism evidence="1 2">
    <name type="scientific">Racocetra fulgida</name>
    <dbReference type="NCBI Taxonomy" id="60492"/>
    <lineage>
        <taxon>Eukaryota</taxon>
        <taxon>Fungi</taxon>
        <taxon>Fungi incertae sedis</taxon>
        <taxon>Mucoromycota</taxon>
        <taxon>Glomeromycotina</taxon>
        <taxon>Glomeromycetes</taxon>
        <taxon>Diversisporales</taxon>
        <taxon>Gigasporaceae</taxon>
        <taxon>Racocetra</taxon>
    </lineage>
</organism>
<dbReference type="Proteomes" id="UP000789396">
    <property type="component" value="Unassembled WGS sequence"/>
</dbReference>
<protein>
    <submittedName>
        <fullName evidence="1">1503_t:CDS:1</fullName>
    </submittedName>
</protein>
<name>A0A9N9K8C8_9GLOM</name>
<comment type="caution">
    <text evidence="1">The sequence shown here is derived from an EMBL/GenBank/DDBJ whole genome shotgun (WGS) entry which is preliminary data.</text>
</comment>
<dbReference type="AlphaFoldDB" id="A0A9N9K8C8"/>
<reference evidence="1" key="1">
    <citation type="submission" date="2021-06" db="EMBL/GenBank/DDBJ databases">
        <authorList>
            <person name="Kallberg Y."/>
            <person name="Tangrot J."/>
            <person name="Rosling A."/>
        </authorList>
    </citation>
    <scope>NUCLEOTIDE SEQUENCE</scope>
    <source>
        <strain evidence="1">IN212</strain>
    </source>
</reference>
<feature type="non-terminal residue" evidence="1">
    <location>
        <position position="1"/>
    </location>
</feature>
<dbReference type="EMBL" id="CAJVPZ010090719">
    <property type="protein sequence ID" value="CAG8815072.1"/>
    <property type="molecule type" value="Genomic_DNA"/>
</dbReference>
<gene>
    <name evidence="1" type="ORF">RFULGI_LOCUS19167</name>
</gene>
<evidence type="ECO:0000313" key="1">
    <source>
        <dbReference type="EMBL" id="CAG8815072.1"/>
    </source>
</evidence>
<keyword evidence="2" id="KW-1185">Reference proteome</keyword>